<dbReference type="AlphaFoldDB" id="A0A023BT12"/>
<dbReference type="Proteomes" id="UP000023541">
    <property type="component" value="Unassembled WGS sequence"/>
</dbReference>
<protein>
    <recommendedName>
        <fullName evidence="3">DUF2024 domain-containing protein</fullName>
    </recommendedName>
</protein>
<dbReference type="SUPFAM" id="SSF160766">
    <property type="entry name" value="NE1680-like"/>
    <property type="match status" value="1"/>
</dbReference>
<dbReference type="InterPro" id="IPR023122">
    <property type="entry name" value="NE1680-like_sf"/>
</dbReference>
<dbReference type="STRING" id="1317122.ATO12_19085"/>
<accession>A0A023BT12</accession>
<dbReference type="eggNOG" id="ENOG503320J">
    <property type="taxonomic scope" value="Bacteria"/>
</dbReference>
<name>A0A023BT12_9FLAO</name>
<comment type="caution">
    <text evidence="1">The sequence shown here is derived from an EMBL/GenBank/DDBJ whole genome shotgun (WGS) entry which is preliminary data.</text>
</comment>
<sequence length="86" mass="10069">MKIAVWDTYVQRNDGIIMHFDILVPDSITDQDVVFKFGENYLESKPFKTEKITTNECRLCHIELATPEMIHDIEIKGYSIIEMENC</sequence>
<dbReference type="EMBL" id="AQRA01000006">
    <property type="protein sequence ID" value="EZH73115.1"/>
    <property type="molecule type" value="Genomic_DNA"/>
</dbReference>
<gene>
    <name evidence="1" type="ORF">ATO12_19085</name>
</gene>
<proteinExistence type="predicted"/>
<dbReference type="Pfam" id="PF09630">
    <property type="entry name" value="DUF2024"/>
    <property type="match status" value="1"/>
</dbReference>
<dbReference type="OrthoDB" id="9795699at2"/>
<organism evidence="1 2">
    <name type="scientific">Aquimarina atlantica</name>
    <dbReference type="NCBI Taxonomy" id="1317122"/>
    <lineage>
        <taxon>Bacteria</taxon>
        <taxon>Pseudomonadati</taxon>
        <taxon>Bacteroidota</taxon>
        <taxon>Flavobacteriia</taxon>
        <taxon>Flavobacteriales</taxon>
        <taxon>Flavobacteriaceae</taxon>
        <taxon>Aquimarina</taxon>
    </lineage>
</organism>
<evidence type="ECO:0008006" key="3">
    <source>
        <dbReference type="Google" id="ProtNLM"/>
    </source>
</evidence>
<reference evidence="1 2" key="1">
    <citation type="submission" date="2014-04" db="EMBL/GenBank/DDBJ databases">
        <title>Aquimarina sp. 22II-S11-z7 Genome Sequencing.</title>
        <authorList>
            <person name="Lai Q."/>
        </authorList>
    </citation>
    <scope>NUCLEOTIDE SEQUENCE [LARGE SCALE GENOMIC DNA]</scope>
    <source>
        <strain evidence="1 2">22II-S11-z7</strain>
    </source>
</reference>
<dbReference type="Gene3D" id="3.10.510.10">
    <property type="entry name" value="NE1680-like"/>
    <property type="match status" value="1"/>
</dbReference>
<evidence type="ECO:0000313" key="1">
    <source>
        <dbReference type="EMBL" id="EZH73115.1"/>
    </source>
</evidence>
<keyword evidence="2" id="KW-1185">Reference proteome</keyword>
<dbReference type="InterPro" id="IPR018592">
    <property type="entry name" value="DUF2024"/>
</dbReference>
<evidence type="ECO:0000313" key="2">
    <source>
        <dbReference type="Proteomes" id="UP000023541"/>
    </source>
</evidence>